<keyword evidence="7 14" id="KW-0418">Kinase</keyword>
<evidence type="ECO:0000256" key="9">
    <source>
        <dbReference type="ARBA" id="ARBA00023012"/>
    </source>
</evidence>
<dbReference type="EMBL" id="CP035282">
    <property type="protein sequence ID" value="QAT61430.1"/>
    <property type="molecule type" value="Genomic_DNA"/>
</dbReference>
<keyword evidence="6 11" id="KW-0812">Transmembrane</keyword>
<evidence type="ECO:0000256" key="3">
    <source>
        <dbReference type="ARBA" id="ARBA00012438"/>
    </source>
</evidence>
<keyword evidence="8 11" id="KW-1133">Transmembrane helix</keyword>
<feature type="domain" description="Histidine kinase" evidence="12">
    <location>
        <begin position="239"/>
        <end position="454"/>
    </location>
</feature>
<comment type="subcellular location">
    <subcellularLocation>
        <location evidence="2">Membrane</location>
        <topology evidence="2">Multi-pass membrane protein</topology>
    </subcellularLocation>
</comment>
<dbReference type="EC" id="2.7.13.3" evidence="3"/>
<dbReference type="InterPro" id="IPR004358">
    <property type="entry name" value="Sig_transdc_His_kin-like_C"/>
</dbReference>
<feature type="domain" description="HAMP" evidence="13">
    <location>
        <begin position="172"/>
        <end position="224"/>
    </location>
</feature>
<keyword evidence="5" id="KW-0808">Transferase</keyword>
<name>A0A410QBW0_9FIRM</name>
<dbReference type="Gene3D" id="6.10.340.10">
    <property type="match status" value="1"/>
</dbReference>
<dbReference type="SUPFAM" id="SSF55874">
    <property type="entry name" value="ATPase domain of HSP90 chaperone/DNA topoisomerase II/histidine kinase"/>
    <property type="match status" value="1"/>
</dbReference>
<dbReference type="Pfam" id="PF00512">
    <property type="entry name" value="HisKA"/>
    <property type="match status" value="1"/>
</dbReference>
<dbReference type="PROSITE" id="PS50109">
    <property type="entry name" value="HIS_KIN"/>
    <property type="match status" value="1"/>
</dbReference>
<dbReference type="InterPro" id="IPR036097">
    <property type="entry name" value="HisK_dim/P_sf"/>
</dbReference>
<reference evidence="15" key="1">
    <citation type="submission" date="2019-01" db="EMBL/GenBank/DDBJ databases">
        <title>Draft genomes of a novel of Sporanaerobacter strains.</title>
        <authorList>
            <person name="Ma S."/>
        </authorList>
    </citation>
    <scope>NUCLEOTIDE SEQUENCE [LARGE SCALE GENOMIC DNA]</scope>
    <source>
        <strain evidence="15">NJN-17</strain>
    </source>
</reference>
<keyword evidence="4" id="KW-0597">Phosphoprotein</keyword>
<dbReference type="RefSeq" id="WP_114219533.1">
    <property type="nucleotide sequence ID" value="NZ_CP035282.1"/>
</dbReference>
<evidence type="ECO:0000259" key="12">
    <source>
        <dbReference type="PROSITE" id="PS50109"/>
    </source>
</evidence>
<dbReference type="PANTHER" id="PTHR45528">
    <property type="entry name" value="SENSOR HISTIDINE KINASE CPXA"/>
    <property type="match status" value="1"/>
</dbReference>
<evidence type="ECO:0000256" key="6">
    <source>
        <dbReference type="ARBA" id="ARBA00022692"/>
    </source>
</evidence>
<evidence type="ECO:0000259" key="13">
    <source>
        <dbReference type="PROSITE" id="PS50885"/>
    </source>
</evidence>
<dbReference type="Proteomes" id="UP000287969">
    <property type="component" value="Chromosome"/>
</dbReference>
<dbReference type="SMART" id="SM00304">
    <property type="entry name" value="HAMP"/>
    <property type="match status" value="1"/>
</dbReference>
<dbReference type="InterPro" id="IPR050398">
    <property type="entry name" value="HssS/ArlS-like"/>
</dbReference>
<evidence type="ECO:0000256" key="1">
    <source>
        <dbReference type="ARBA" id="ARBA00000085"/>
    </source>
</evidence>
<proteinExistence type="predicted"/>
<dbReference type="InterPro" id="IPR005467">
    <property type="entry name" value="His_kinase_dom"/>
</dbReference>
<evidence type="ECO:0000256" key="2">
    <source>
        <dbReference type="ARBA" id="ARBA00004141"/>
    </source>
</evidence>
<feature type="transmembrane region" description="Helical" evidence="11">
    <location>
        <begin position="149"/>
        <end position="166"/>
    </location>
</feature>
<dbReference type="Gene3D" id="1.10.287.130">
    <property type="match status" value="1"/>
</dbReference>
<sequence length="457" mass="52182">MGLKKSQKLHTIFIKYIFTVGIFVIVLLTVNYYLFFRTSFGAYPANYSERIIENNLNELKNSPKVTMDLLTPMCSFGVYSNNGDYLYGNFSNNEKKAIWDKYRKGVTYVGLSSHIMNVHREEGILLIKYLLSMQYKNERLRNILPNAEITMTFMFFAELILIIILLSNKFARKVNRELESLLKATKKIEEQDLNFDVDVSNIEEINMILQGIDKMKGSLKSALERQWTAEQQKKEQISALVHDVKTPLTVVKGNAGLLGETDMTEEQKIYCRYIEESSNQMEIYIQNLFSIIKEESNLDAPKETVYIMEMLNSLKEQGDALAKTKNIELIWKTDIEKSAYIKGYKDELERALMNIIANAVDFSPADSTITVESAADNFQFIIRITDQGKGFSQKMLKHGQEQFSMESESRTKNGHHGLGLYVADTIIKKHNGKLILSNNINGGGLVTVKIPMSAKVK</sequence>
<evidence type="ECO:0000256" key="11">
    <source>
        <dbReference type="SAM" id="Phobius"/>
    </source>
</evidence>
<dbReference type="CDD" id="cd00082">
    <property type="entry name" value="HisKA"/>
    <property type="match status" value="1"/>
</dbReference>
<evidence type="ECO:0000256" key="7">
    <source>
        <dbReference type="ARBA" id="ARBA00022777"/>
    </source>
</evidence>
<evidence type="ECO:0000313" key="14">
    <source>
        <dbReference type="EMBL" id="QAT61430.1"/>
    </source>
</evidence>
<dbReference type="AlphaFoldDB" id="A0A410QBW0"/>
<gene>
    <name evidence="14" type="ORF">EQM13_07485</name>
</gene>
<dbReference type="SUPFAM" id="SSF47384">
    <property type="entry name" value="Homodimeric domain of signal transducing histidine kinase"/>
    <property type="match status" value="1"/>
</dbReference>
<dbReference type="SMART" id="SM00387">
    <property type="entry name" value="HATPase_c"/>
    <property type="match status" value="1"/>
</dbReference>
<feature type="transmembrane region" description="Helical" evidence="11">
    <location>
        <begin position="12"/>
        <end position="34"/>
    </location>
</feature>
<dbReference type="InterPro" id="IPR003660">
    <property type="entry name" value="HAMP_dom"/>
</dbReference>
<dbReference type="PRINTS" id="PR00344">
    <property type="entry name" value="BCTRLSENSOR"/>
</dbReference>
<dbReference type="PANTHER" id="PTHR45528:SF8">
    <property type="entry name" value="HISTIDINE KINASE"/>
    <property type="match status" value="1"/>
</dbReference>
<accession>A0A410QBW0</accession>
<protein>
    <recommendedName>
        <fullName evidence="3">histidine kinase</fullName>
        <ecNumber evidence="3">2.7.13.3</ecNumber>
    </recommendedName>
</protein>
<dbReference type="InterPro" id="IPR003594">
    <property type="entry name" value="HATPase_dom"/>
</dbReference>
<dbReference type="KEGG" id="spoa:EQM13_07485"/>
<dbReference type="SMART" id="SM00388">
    <property type="entry name" value="HisKA"/>
    <property type="match status" value="1"/>
</dbReference>
<dbReference type="PROSITE" id="PS50885">
    <property type="entry name" value="HAMP"/>
    <property type="match status" value="1"/>
</dbReference>
<dbReference type="Gene3D" id="3.30.565.10">
    <property type="entry name" value="Histidine kinase-like ATPase, C-terminal domain"/>
    <property type="match status" value="1"/>
</dbReference>
<keyword evidence="10 11" id="KW-0472">Membrane</keyword>
<evidence type="ECO:0000256" key="5">
    <source>
        <dbReference type="ARBA" id="ARBA00022679"/>
    </source>
</evidence>
<organism evidence="14 15">
    <name type="scientific">Acidilutibacter cellobiosedens</name>
    <dbReference type="NCBI Taxonomy" id="2507161"/>
    <lineage>
        <taxon>Bacteria</taxon>
        <taxon>Bacillati</taxon>
        <taxon>Bacillota</taxon>
        <taxon>Tissierellia</taxon>
        <taxon>Tissierellales</taxon>
        <taxon>Acidilutibacteraceae</taxon>
        <taxon>Acidilutibacter</taxon>
    </lineage>
</organism>
<keyword evidence="15" id="KW-1185">Reference proteome</keyword>
<dbReference type="Pfam" id="PF02518">
    <property type="entry name" value="HATPase_c"/>
    <property type="match status" value="1"/>
</dbReference>
<comment type="catalytic activity">
    <reaction evidence="1">
        <text>ATP + protein L-histidine = ADP + protein N-phospho-L-histidine.</text>
        <dbReference type="EC" id="2.7.13.3"/>
    </reaction>
</comment>
<evidence type="ECO:0000313" key="15">
    <source>
        <dbReference type="Proteomes" id="UP000287969"/>
    </source>
</evidence>
<dbReference type="InterPro" id="IPR036890">
    <property type="entry name" value="HATPase_C_sf"/>
</dbReference>
<evidence type="ECO:0000256" key="4">
    <source>
        <dbReference type="ARBA" id="ARBA00022553"/>
    </source>
</evidence>
<evidence type="ECO:0000256" key="8">
    <source>
        <dbReference type="ARBA" id="ARBA00022989"/>
    </source>
</evidence>
<dbReference type="GO" id="GO:0005886">
    <property type="term" value="C:plasma membrane"/>
    <property type="evidence" value="ECO:0007669"/>
    <property type="project" value="TreeGrafter"/>
</dbReference>
<dbReference type="OrthoDB" id="84942at2"/>
<evidence type="ECO:0000256" key="10">
    <source>
        <dbReference type="ARBA" id="ARBA00023136"/>
    </source>
</evidence>
<keyword evidence="9" id="KW-0902">Two-component regulatory system</keyword>
<dbReference type="GO" id="GO:0000155">
    <property type="term" value="F:phosphorelay sensor kinase activity"/>
    <property type="evidence" value="ECO:0007669"/>
    <property type="project" value="InterPro"/>
</dbReference>
<dbReference type="InterPro" id="IPR003661">
    <property type="entry name" value="HisK_dim/P_dom"/>
</dbReference>